<evidence type="ECO:0000313" key="6">
    <source>
        <dbReference type="Proteomes" id="UP000256690"/>
    </source>
</evidence>
<dbReference type="Pfam" id="PF08386">
    <property type="entry name" value="Abhydrolase_4"/>
    <property type="match status" value="1"/>
</dbReference>
<dbReference type="GO" id="GO:0016787">
    <property type="term" value="F:hydrolase activity"/>
    <property type="evidence" value="ECO:0007669"/>
    <property type="project" value="UniProtKB-KW"/>
</dbReference>
<dbReference type="EMBL" id="PVWQ01000009">
    <property type="protein sequence ID" value="RDW72365.1"/>
    <property type="molecule type" value="Genomic_DNA"/>
</dbReference>
<dbReference type="Proteomes" id="UP000256690">
    <property type="component" value="Unassembled WGS sequence"/>
</dbReference>
<dbReference type="SUPFAM" id="SSF53474">
    <property type="entry name" value="alpha/beta-Hydrolases"/>
    <property type="match status" value="1"/>
</dbReference>
<keyword evidence="6" id="KW-1185">Reference proteome</keyword>
<feature type="chain" id="PRO_5017716363" description="Peptidase S33 tripeptidyl aminopeptidase-like C-terminal domain-containing protein" evidence="3">
    <location>
        <begin position="20"/>
        <end position="545"/>
    </location>
</feature>
<protein>
    <recommendedName>
        <fullName evidence="4">Peptidase S33 tripeptidyl aminopeptidase-like C-terminal domain-containing protein</fullName>
    </recommendedName>
</protein>
<dbReference type="AlphaFoldDB" id="A0A3D8RE83"/>
<evidence type="ECO:0000259" key="4">
    <source>
        <dbReference type="Pfam" id="PF08386"/>
    </source>
</evidence>
<evidence type="ECO:0000256" key="3">
    <source>
        <dbReference type="SAM" id="SignalP"/>
    </source>
</evidence>
<comment type="similarity">
    <text evidence="1">Belongs to the peptidase S33 family.</text>
</comment>
<dbReference type="Gene3D" id="3.40.50.1820">
    <property type="entry name" value="alpha/beta hydrolase"/>
    <property type="match status" value="1"/>
</dbReference>
<reference evidence="5 6" key="1">
    <citation type="journal article" date="2018" name="IMA Fungus">
        <title>IMA Genome-F 9: Draft genome sequence of Annulohypoxylon stygium, Aspergillus mulundensis, Berkeleyomyces basicola (syn. Thielaviopsis basicola), Ceratocystis smalleyi, two Cercospora beticola strains, Coleophoma cylindrospora, Fusarium fracticaudum, Phialophora cf. hyalina, and Morchella septimelata.</title>
        <authorList>
            <person name="Wingfield B.D."/>
            <person name="Bills G.F."/>
            <person name="Dong Y."/>
            <person name="Huang W."/>
            <person name="Nel W.J."/>
            <person name="Swalarsk-Parry B.S."/>
            <person name="Vaghefi N."/>
            <person name="Wilken P.M."/>
            <person name="An Z."/>
            <person name="de Beer Z.W."/>
            <person name="De Vos L."/>
            <person name="Chen L."/>
            <person name="Duong T.A."/>
            <person name="Gao Y."/>
            <person name="Hammerbacher A."/>
            <person name="Kikkert J.R."/>
            <person name="Li Y."/>
            <person name="Li H."/>
            <person name="Li K."/>
            <person name="Li Q."/>
            <person name="Liu X."/>
            <person name="Ma X."/>
            <person name="Naidoo K."/>
            <person name="Pethybridge S.J."/>
            <person name="Sun J."/>
            <person name="Steenkamp E.T."/>
            <person name="van der Nest M.A."/>
            <person name="van Wyk S."/>
            <person name="Wingfield M.J."/>
            <person name="Xiong C."/>
            <person name="Yue Q."/>
            <person name="Zhang X."/>
        </authorList>
    </citation>
    <scope>NUCLEOTIDE SEQUENCE [LARGE SCALE GENOMIC DNA]</scope>
    <source>
        <strain evidence="5 6">DSM 5745</strain>
    </source>
</reference>
<keyword evidence="2" id="KW-0378">Hydrolase</keyword>
<keyword evidence="3" id="KW-0732">Signal</keyword>
<organism evidence="5 6">
    <name type="scientific">Aspergillus mulundensis</name>
    <dbReference type="NCBI Taxonomy" id="1810919"/>
    <lineage>
        <taxon>Eukaryota</taxon>
        <taxon>Fungi</taxon>
        <taxon>Dikarya</taxon>
        <taxon>Ascomycota</taxon>
        <taxon>Pezizomycotina</taxon>
        <taxon>Eurotiomycetes</taxon>
        <taxon>Eurotiomycetidae</taxon>
        <taxon>Eurotiales</taxon>
        <taxon>Aspergillaceae</taxon>
        <taxon>Aspergillus</taxon>
        <taxon>Aspergillus subgen. Nidulantes</taxon>
    </lineage>
</organism>
<comment type="caution">
    <text evidence="5">The sequence shown here is derived from an EMBL/GenBank/DDBJ whole genome shotgun (WGS) entry which is preliminary data.</text>
</comment>
<feature type="signal peptide" evidence="3">
    <location>
        <begin position="1"/>
        <end position="19"/>
    </location>
</feature>
<dbReference type="InterPro" id="IPR051601">
    <property type="entry name" value="Serine_prot/Carboxylest_S33"/>
</dbReference>
<gene>
    <name evidence="5" type="ORF">DSM5745_07537</name>
</gene>
<dbReference type="InterPro" id="IPR029058">
    <property type="entry name" value="AB_hydrolase_fold"/>
</dbReference>
<dbReference type="InterPro" id="IPR013595">
    <property type="entry name" value="Pept_S33_TAP-like_C"/>
</dbReference>
<dbReference type="RefSeq" id="XP_026601585.1">
    <property type="nucleotide sequence ID" value="XM_026749553.1"/>
</dbReference>
<name>A0A3D8RE83_9EURO</name>
<dbReference type="PANTHER" id="PTHR43248">
    <property type="entry name" value="2-SUCCINYL-6-HYDROXY-2,4-CYCLOHEXADIENE-1-CARBOXYLATE SYNTHASE"/>
    <property type="match status" value="1"/>
</dbReference>
<evidence type="ECO:0000256" key="1">
    <source>
        <dbReference type="ARBA" id="ARBA00010088"/>
    </source>
</evidence>
<feature type="domain" description="Peptidase S33 tripeptidyl aminopeptidase-like C-terminal" evidence="4">
    <location>
        <begin position="460"/>
        <end position="533"/>
    </location>
</feature>
<dbReference type="GeneID" id="38117907"/>
<dbReference type="PANTHER" id="PTHR43248:SF25">
    <property type="entry name" value="AB HYDROLASE-1 DOMAIN-CONTAINING PROTEIN-RELATED"/>
    <property type="match status" value="1"/>
</dbReference>
<accession>A0A3D8RE83</accession>
<evidence type="ECO:0000313" key="5">
    <source>
        <dbReference type="EMBL" id="RDW72365.1"/>
    </source>
</evidence>
<proteinExistence type="inferred from homology"/>
<evidence type="ECO:0000256" key="2">
    <source>
        <dbReference type="ARBA" id="ARBA00022801"/>
    </source>
</evidence>
<dbReference type="STRING" id="1810919.A0A3D8RE83"/>
<sequence length="545" mass="58987">MARTTALLGLLASIHSAFAVSTIDNWEEITPSPHIQWTPCFQNFTCTRLQVPLDYGDPSRGTTAIAFLKRAATNATKNTRNVLINPGGPGNSGVQYVMGNIFPFTDVIGPEHNIIGFDPRGYERLFYTDTAYASSTSLSEQFYAAEFFGKACTSVVGGTDGSAAFVSTPAVARDMLTFIKAEQRAAGEPEGDARLAYYGFSYGTVLGATFAHMFPDSVGPMILDGVVDAEDYYDLGWRENLHDADAAMDAFFEFCVHGGPSMCSFYGPNVQNLKRRFQNLLDHLKYHPIPVSNPTSCSLPALATYSGLKQIALQAVYAPVSYFPILADVLAGLEQGNATAYTAAVTGGFTVVNPCTANSSSSIPDISPVIRCVDGVNGSQRIETLAEYQEYASYLSNQSQVLGEAWANIANGVSCRSFEVHPHETGKLHGLWRDSELCVHDLALFMLTDVVDSADSILQRRKTATPLLYVSADIDPVTPKRNAYKMSSVFEDSTVLLQASVGHTAIASASKCLARHAQAYYTHGELPERDVICAADLVPFEKVVV</sequence>
<dbReference type="OrthoDB" id="425534at2759"/>